<comment type="catalytic activity">
    <reaction evidence="14">
        <text>H2 + A = AH2</text>
        <dbReference type="Rhea" id="RHEA:12116"/>
        <dbReference type="ChEBI" id="CHEBI:13193"/>
        <dbReference type="ChEBI" id="CHEBI:17499"/>
        <dbReference type="ChEBI" id="CHEBI:18276"/>
        <dbReference type="EC" id="1.12.99.6"/>
    </reaction>
</comment>
<dbReference type="NCBIfam" id="TIGR00391">
    <property type="entry name" value="hydA"/>
    <property type="match status" value="1"/>
</dbReference>
<evidence type="ECO:0000256" key="6">
    <source>
        <dbReference type="ARBA" id="ARBA00012082"/>
    </source>
</evidence>
<dbReference type="InterPro" id="IPR023753">
    <property type="entry name" value="FAD/NAD-binding_dom"/>
</dbReference>
<evidence type="ECO:0000256" key="8">
    <source>
        <dbReference type="ARBA" id="ARBA00022723"/>
    </source>
</evidence>
<dbReference type="InterPro" id="IPR006137">
    <property type="entry name" value="NADH_UbQ_OxRdtase-like_20kDa"/>
</dbReference>
<evidence type="ECO:0000256" key="11">
    <source>
        <dbReference type="ARBA" id="ARBA00023004"/>
    </source>
</evidence>
<evidence type="ECO:0000313" key="20">
    <source>
        <dbReference type="EMBL" id="QBZ84084.1"/>
    </source>
</evidence>
<dbReference type="EMBL" id="CP032096">
    <property type="protein sequence ID" value="QBZ84084.1"/>
    <property type="molecule type" value="Genomic_DNA"/>
</dbReference>
<keyword evidence="8" id="KW-0479">Metal-binding</keyword>
<evidence type="ECO:0000256" key="14">
    <source>
        <dbReference type="ARBA" id="ARBA00048757"/>
    </source>
</evidence>
<evidence type="ECO:0000256" key="5">
    <source>
        <dbReference type="ARBA" id="ARBA00011771"/>
    </source>
</evidence>
<accession>A0A4V1C941</accession>
<dbReference type="Pfam" id="PF07992">
    <property type="entry name" value="Pyr_redox_2"/>
    <property type="match status" value="1"/>
</dbReference>
<comment type="similarity">
    <text evidence="4">Belongs to the [NiFe]/[NiFeSe] hydrogenase small subunit family.</text>
</comment>
<feature type="coiled-coil region" evidence="15">
    <location>
        <begin position="452"/>
        <end position="486"/>
    </location>
</feature>
<evidence type="ECO:0000256" key="1">
    <source>
        <dbReference type="ARBA" id="ARBA00001927"/>
    </source>
</evidence>
<dbReference type="GO" id="GO:0016020">
    <property type="term" value="C:membrane"/>
    <property type="evidence" value="ECO:0007669"/>
    <property type="project" value="TreeGrafter"/>
</dbReference>
<dbReference type="GO" id="GO:0046872">
    <property type="term" value="F:metal ion binding"/>
    <property type="evidence" value="ECO:0007669"/>
    <property type="project" value="UniProtKB-KW"/>
</dbReference>
<dbReference type="InterPro" id="IPR036188">
    <property type="entry name" value="FAD/NAD-bd_sf"/>
</dbReference>
<dbReference type="GO" id="GO:0009375">
    <property type="term" value="C:ferredoxin hydrogenase complex"/>
    <property type="evidence" value="ECO:0007669"/>
    <property type="project" value="InterPro"/>
</dbReference>
<protein>
    <recommendedName>
        <fullName evidence="6">hydrogenase (acceptor)</fullName>
        <ecNumber evidence="6">1.12.99.6</ecNumber>
    </recommendedName>
</protein>
<keyword evidence="21" id="KW-1185">Reference proteome</keyword>
<keyword evidence="15" id="KW-0175">Coiled coil</keyword>
<name>A0A4V1C941_9GAMM</name>
<evidence type="ECO:0000256" key="4">
    <source>
        <dbReference type="ARBA" id="ARBA00006605"/>
    </source>
</evidence>
<keyword evidence="9" id="KW-0732">Signal</keyword>
<keyword evidence="11" id="KW-0408">Iron</keyword>
<evidence type="ECO:0000256" key="12">
    <source>
        <dbReference type="ARBA" id="ARBA00023014"/>
    </source>
</evidence>
<reference evidence="20 21" key="1">
    <citation type="submission" date="2018-08" db="EMBL/GenBank/DDBJ databases">
        <title>Horizontal acquisition of hydrogen conversion ability and other habitat adaptations in Hydrogenovibrio crunogenus strains.</title>
        <authorList>
            <person name="Gonnella G."/>
            <person name="Adam N."/>
            <person name="Perner M."/>
        </authorList>
    </citation>
    <scope>NUCLEOTIDE SEQUENCE [LARGE SCALE GENOMIC DNA]</scope>
    <source>
        <strain evidence="20 21">SP-41</strain>
    </source>
</reference>
<dbReference type="Pfam" id="PF01058">
    <property type="entry name" value="Oxidored_q6"/>
    <property type="match status" value="1"/>
</dbReference>
<evidence type="ECO:0000256" key="3">
    <source>
        <dbReference type="ARBA" id="ARBA00004196"/>
    </source>
</evidence>
<feature type="domain" description="BFD-like [2Fe-2S]-binding" evidence="17">
    <location>
        <begin position="399"/>
        <end position="448"/>
    </location>
</feature>
<dbReference type="GO" id="GO:0033748">
    <property type="term" value="F:hydrogenase (acceptor) activity"/>
    <property type="evidence" value="ECO:0007669"/>
    <property type="project" value="UniProtKB-EC"/>
</dbReference>
<comment type="cofactor">
    <cofactor evidence="1">
        <name>[3Fe-4S] cluster</name>
        <dbReference type="ChEBI" id="CHEBI:21137"/>
    </cofactor>
</comment>
<sequence length="813" mass="90294">MRIVIIGGGIAADYLANQILEKDPATEVLILSKESYAPYDRIHLCDLVSGTSCIQDITLELNPNVKVMLNQEVTAIDRQTKHVITEQSQFEYDYLIIASGSQPKTLFDIEHIDNAVTFRSADDSFKIAENLQDRNVVIIGAGPIGLELLDTLMDMPAPKRIYLIVRDESLYSGDLDPSSVALMQKTFEEDPRIVLSFNDEIVDKTVEKGHMTVLQTKQHQIDDPLLIFGIGIRPNIDFARSSLECDRGVLVDRTMRTSDLFIYAVGEAAQIDESGFSAGHAKECRLEADVAVSNIFKTEPAEFHREVAIDGLKVGAFEFIDVVSPRYNMHDEDNEVVLLRSKKEGRIDQYILNNEKLMRFIGVNSNVDALYLKQLIIENENVDASYLYNNRHENERGRLVCSCTGSYQKDLVDLIEAEAVTSFAELKPYSEAGRVCGRCKKDVANLIAHAHVDKAEVERKKAEREAAAKAAQIKKVEKRLEKFNRLHPSNQIDMADFEAALQSFDKAQDFNGWVSMMTLNLQLPPEYDNLVYRSIQHLNKVPVIWLELADCTGNSEAFIKTVNPTIDELILKFISLDYHELLMAASGPHSENRLDQLIEEDQGDYILIVEGAVPLGMGGNFLRIGPQGETGEALLKRVAQHASAVMAVGSCAFDGGVVAAAPNPTGAVGVSEALGRDDIINLPGCPVNPINVVGTLLHYIMFAEMPELGENNKPVWAYAPRVHDNCERRGHYDAGEFVKEWGDEGAKKGWCLFEMGCKGPYADMNCAQMKFNEGTSWPVQVGHGCIACGKGKVAFDEFANNRKVINVPKELTS</sequence>
<dbReference type="GO" id="GO:0008901">
    <property type="term" value="F:ferredoxin hydrogenase activity"/>
    <property type="evidence" value="ECO:0007669"/>
    <property type="project" value="InterPro"/>
</dbReference>
<dbReference type="InterPro" id="IPR007419">
    <property type="entry name" value="BFD-like_2Fe2S-bd_dom"/>
</dbReference>
<dbReference type="GO" id="GO:0044569">
    <property type="term" value="C:[Ni-Fe] hydrogenase complex"/>
    <property type="evidence" value="ECO:0007669"/>
    <property type="project" value="TreeGrafter"/>
</dbReference>
<feature type="domain" description="FAD/NAD(P)-binding" evidence="18">
    <location>
        <begin position="1"/>
        <end position="269"/>
    </location>
</feature>
<dbReference type="OrthoDB" id="9766729at2"/>
<dbReference type="PANTHER" id="PTHR30013">
    <property type="entry name" value="NIFE / NIFESE HYDROGENASE SMALL SUBUNIT FAMILY MEMBER"/>
    <property type="match status" value="1"/>
</dbReference>
<dbReference type="InterPro" id="IPR037024">
    <property type="entry name" value="NiFe_Hase_small_N_sf"/>
</dbReference>
<dbReference type="Proteomes" id="UP000296201">
    <property type="component" value="Chromosome"/>
</dbReference>
<evidence type="ECO:0000313" key="21">
    <source>
        <dbReference type="Proteomes" id="UP000296201"/>
    </source>
</evidence>
<evidence type="ECO:0000256" key="7">
    <source>
        <dbReference type="ARBA" id="ARBA00022485"/>
    </source>
</evidence>
<comment type="cofactor">
    <cofactor evidence="2">
        <name>[4Fe-4S] cluster</name>
        <dbReference type="ChEBI" id="CHEBI:49883"/>
    </cofactor>
</comment>
<dbReference type="InterPro" id="IPR027394">
    <property type="entry name" value="Cytochrome-c3_hydrogenase_C"/>
</dbReference>
<proteinExistence type="inferred from homology"/>
<dbReference type="SUPFAM" id="SSF51905">
    <property type="entry name" value="FAD/NAD(P)-binding domain"/>
    <property type="match status" value="2"/>
</dbReference>
<evidence type="ECO:0000256" key="15">
    <source>
        <dbReference type="SAM" id="Coils"/>
    </source>
</evidence>
<dbReference type="InterPro" id="IPR001821">
    <property type="entry name" value="NiFe_hydrogenase_ssu"/>
</dbReference>
<keyword evidence="10 20" id="KW-0560">Oxidoreductase</keyword>
<dbReference type="GO" id="GO:0009061">
    <property type="term" value="P:anaerobic respiration"/>
    <property type="evidence" value="ECO:0007669"/>
    <property type="project" value="TreeGrafter"/>
</dbReference>
<feature type="domain" description="Cytochrome-c3 hydrogenase C-terminal" evidence="19">
    <location>
        <begin position="718"/>
        <end position="792"/>
    </location>
</feature>
<dbReference type="Pfam" id="PF04324">
    <property type="entry name" value="Fer2_BFD"/>
    <property type="match status" value="1"/>
</dbReference>
<dbReference type="Pfam" id="PF14720">
    <property type="entry name" value="NiFe_hyd_SSU_C"/>
    <property type="match status" value="1"/>
</dbReference>
<keyword evidence="7" id="KW-0004">4Fe-4S</keyword>
<dbReference type="Gene3D" id="3.50.50.60">
    <property type="entry name" value="FAD/NAD(P)-binding domain"/>
    <property type="match status" value="2"/>
</dbReference>
<evidence type="ECO:0000259" key="19">
    <source>
        <dbReference type="Pfam" id="PF14720"/>
    </source>
</evidence>
<feature type="domain" description="NADH:ubiquinone oxidoreductase-like 20kDa subunit" evidence="16">
    <location>
        <begin position="551"/>
        <end position="698"/>
    </location>
</feature>
<organism evidence="20 21">
    <name type="scientific">Hydrogenovibrio crunogenus</name>
    <dbReference type="NCBI Taxonomy" id="39765"/>
    <lineage>
        <taxon>Bacteria</taxon>
        <taxon>Pseudomonadati</taxon>
        <taxon>Pseudomonadota</taxon>
        <taxon>Gammaproteobacteria</taxon>
        <taxon>Thiotrichales</taxon>
        <taxon>Piscirickettsiaceae</taxon>
        <taxon>Hydrogenovibrio</taxon>
    </lineage>
</organism>
<dbReference type="GO" id="GO:0051538">
    <property type="term" value="F:3 iron, 4 sulfur cluster binding"/>
    <property type="evidence" value="ECO:0007669"/>
    <property type="project" value="UniProtKB-KW"/>
</dbReference>
<dbReference type="AlphaFoldDB" id="A0A4V1C941"/>
<dbReference type="Gene3D" id="4.10.480.10">
    <property type="entry name" value="Cytochrome-c3 hydrogenase, C-terminal domain"/>
    <property type="match status" value="1"/>
</dbReference>
<gene>
    <name evidence="20" type="primary">hydA</name>
    <name evidence="20" type="ORF">GHNINEIG_02159</name>
</gene>
<evidence type="ECO:0000256" key="2">
    <source>
        <dbReference type="ARBA" id="ARBA00001966"/>
    </source>
</evidence>
<evidence type="ECO:0000256" key="9">
    <source>
        <dbReference type="ARBA" id="ARBA00022729"/>
    </source>
</evidence>
<evidence type="ECO:0000259" key="18">
    <source>
        <dbReference type="Pfam" id="PF07992"/>
    </source>
</evidence>
<dbReference type="Gene3D" id="1.10.10.1100">
    <property type="entry name" value="BFD-like [2Fe-2S]-binding domain"/>
    <property type="match status" value="1"/>
</dbReference>
<evidence type="ECO:0000256" key="13">
    <source>
        <dbReference type="ARBA" id="ARBA00023291"/>
    </source>
</evidence>
<dbReference type="SUPFAM" id="SSF56770">
    <property type="entry name" value="HydA/Nqo6-like"/>
    <property type="match status" value="1"/>
</dbReference>
<dbReference type="GO" id="GO:0051539">
    <property type="term" value="F:4 iron, 4 sulfur cluster binding"/>
    <property type="evidence" value="ECO:0007669"/>
    <property type="project" value="UniProtKB-KW"/>
</dbReference>
<dbReference type="Gene3D" id="3.40.50.700">
    <property type="entry name" value="NADH:ubiquinone oxidoreductase-like, 20kDa subunit"/>
    <property type="match status" value="1"/>
</dbReference>
<dbReference type="InterPro" id="IPR041854">
    <property type="entry name" value="BFD-like_2Fe2S-bd_dom_sf"/>
</dbReference>
<comment type="subunit">
    <text evidence="5">Heterodimer of a large and a small subunit.</text>
</comment>
<comment type="subcellular location">
    <subcellularLocation>
        <location evidence="3">Cell envelope</location>
    </subcellularLocation>
</comment>
<evidence type="ECO:0000259" key="16">
    <source>
        <dbReference type="Pfam" id="PF01058"/>
    </source>
</evidence>
<dbReference type="PRINTS" id="PR00614">
    <property type="entry name" value="NIHGNASESMLL"/>
</dbReference>
<dbReference type="CDD" id="cd19951">
    <property type="entry name" value="HyaA_family_Fer2_BFD-like"/>
    <property type="match status" value="1"/>
</dbReference>
<dbReference type="EC" id="1.12.99.6" evidence="6"/>
<dbReference type="GO" id="GO:0030313">
    <property type="term" value="C:cell envelope"/>
    <property type="evidence" value="ECO:0007669"/>
    <property type="project" value="UniProtKB-SubCell"/>
</dbReference>
<dbReference type="InterPro" id="IPR037148">
    <property type="entry name" value="NiFe-Hase_small_C_sf"/>
</dbReference>
<dbReference type="PANTHER" id="PTHR30013:SF7">
    <property type="entry name" value="HYDROGENASE-2 SMALL CHAIN"/>
    <property type="match status" value="1"/>
</dbReference>
<keyword evidence="12" id="KW-0411">Iron-sulfur</keyword>
<dbReference type="GO" id="GO:0009055">
    <property type="term" value="F:electron transfer activity"/>
    <property type="evidence" value="ECO:0007669"/>
    <property type="project" value="TreeGrafter"/>
</dbReference>
<evidence type="ECO:0000256" key="10">
    <source>
        <dbReference type="ARBA" id="ARBA00023002"/>
    </source>
</evidence>
<keyword evidence="13" id="KW-0003">3Fe-4S</keyword>
<dbReference type="RefSeq" id="WP_135796649.1">
    <property type="nucleotide sequence ID" value="NZ_CP032096.1"/>
</dbReference>
<evidence type="ECO:0000259" key="17">
    <source>
        <dbReference type="Pfam" id="PF04324"/>
    </source>
</evidence>